<evidence type="ECO:0000313" key="2">
    <source>
        <dbReference type="EMBL" id="KKP31726.1"/>
    </source>
</evidence>
<dbReference type="Proteomes" id="UP000034803">
    <property type="component" value="Unassembled WGS sequence"/>
</dbReference>
<gene>
    <name evidence="2" type="ORF">UR21_C0006G0041</name>
</gene>
<keyword evidence="1" id="KW-1133">Transmembrane helix</keyword>
<feature type="non-terminal residue" evidence="2">
    <location>
        <position position="56"/>
    </location>
</feature>
<accession>A0A0F9YZC3</accession>
<organism evidence="2 3">
    <name type="scientific">Candidatus Woesebacteria bacterium GW2011_GWC2_31_9</name>
    <dbReference type="NCBI Taxonomy" id="1618586"/>
    <lineage>
        <taxon>Bacteria</taxon>
        <taxon>Candidatus Woeseibacteriota</taxon>
    </lineage>
</organism>
<sequence>MNKKLVNIIGFLVLLILSVVLVSSFFKSIKRIREGDAIIEKTKVKLEKLNEENKKL</sequence>
<reference evidence="2 3" key="1">
    <citation type="journal article" date="2015" name="Nature">
        <title>rRNA introns, odd ribosomes, and small enigmatic genomes across a large radiation of phyla.</title>
        <authorList>
            <person name="Brown C.T."/>
            <person name="Hug L.A."/>
            <person name="Thomas B.C."/>
            <person name="Sharon I."/>
            <person name="Castelle C.J."/>
            <person name="Singh A."/>
            <person name="Wilkins M.J."/>
            <person name="Williams K.H."/>
            <person name="Banfield J.F."/>
        </authorList>
    </citation>
    <scope>NUCLEOTIDE SEQUENCE [LARGE SCALE GENOMIC DNA]</scope>
</reference>
<evidence type="ECO:0000256" key="1">
    <source>
        <dbReference type="SAM" id="Phobius"/>
    </source>
</evidence>
<evidence type="ECO:0000313" key="3">
    <source>
        <dbReference type="Proteomes" id="UP000034803"/>
    </source>
</evidence>
<dbReference type="AlphaFoldDB" id="A0A0F9YZC3"/>
<protein>
    <submittedName>
        <fullName evidence="2">Uncharacterized protein</fullName>
    </submittedName>
</protein>
<name>A0A0F9YZC3_9BACT</name>
<keyword evidence="1" id="KW-0812">Transmembrane</keyword>
<keyword evidence="1" id="KW-0472">Membrane</keyword>
<comment type="caution">
    <text evidence="2">The sequence shown here is derived from an EMBL/GenBank/DDBJ whole genome shotgun (WGS) entry which is preliminary data.</text>
</comment>
<feature type="transmembrane region" description="Helical" evidence="1">
    <location>
        <begin position="6"/>
        <end position="26"/>
    </location>
</feature>
<dbReference type="EMBL" id="LBOI01000006">
    <property type="protein sequence ID" value="KKP31726.1"/>
    <property type="molecule type" value="Genomic_DNA"/>
</dbReference>
<proteinExistence type="predicted"/>